<keyword evidence="3" id="KW-1185">Reference proteome</keyword>
<proteinExistence type="predicted"/>
<dbReference type="SUPFAM" id="SSF53850">
    <property type="entry name" value="Periplasmic binding protein-like II"/>
    <property type="match status" value="2"/>
</dbReference>
<protein>
    <submittedName>
        <fullName evidence="2">TRAP ABC transporter substrate-binding protein</fullName>
    </submittedName>
</protein>
<dbReference type="PROSITE" id="PS51257">
    <property type="entry name" value="PROKAR_LIPOPROTEIN"/>
    <property type="match status" value="1"/>
</dbReference>
<dbReference type="NCBIfam" id="TIGR02122">
    <property type="entry name" value="TRAP_TAXI"/>
    <property type="match status" value="2"/>
</dbReference>
<dbReference type="STRING" id="1471761.B0W44_11625"/>
<dbReference type="AlphaFoldDB" id="A0A1U9K8H6"/>
<accession>A0A1U9K8H6</accession>
<feature type="signal peptide" evidence="1">
    <location>
        <begin position="1"/>
        <end position="26"/>
    </location>
</feature>
<feature type="chain" id="PRO_5012278971" evidence="1">
    <location>
        <begin position="27"/>
        <end position="335"/>
    </location>
</feature>
<organism evidence="2 3">
    <name type="scientific">Novibacillus thermophilus</name>
    <dbReference type="NCBI Taxonomy" id="1471761"/>
    <lineage>
        <taxon>Bacteria</taxon>
        <taxon>Bacillati</taxon>
        <taxon>Bacillota</taxon>
        <taxon>Bacilli</taxon>
        <taxon>Bacillales</taxon>
        <taxon>Thermoactinomycetaceae</taxon>
        <taxon>Novibacillus</taxon>
    </lineage>
</organism>
<name>A0A1U9K8H6_9BACL</name>
<dbReference type="PANTHER" id="PTHR42941:SF1">
    <property type="entry name" value="SLL1037 PROTEIN"/>
    <property type="match status" value="1"/>
</dbReference>
<gene>
    <name evidence="2" type="ORF">B0W44_11625</name>
</gene>
<dbReference type="Gene3D" id="3.40.190.10">
    <property type="entry name" value="Periplasmic binding protein-like II"/>
    <property type="match status" value="2"/>
</dbReference>
<dbReference type="EMBL" id="CP019699">
    <property type="protein sequence ID" value="AQS56313.1"/>
    <property type="molecule type" value="Genomic_DNA"/>
</dbReference>
<dbReference type="Pfam" id="PF16868">
    <property type="entry name" value="NMT1_3"/>
    <property type="match status" value="2"/>
</dbReference>
<dbReference type="Proteomes" id="UP000188603">
    <property type="component" value="Chromosome"/>
</dbReference>
<keyword evidence="1" id="KW-0732">Signal</keyword>
<dbReference type="OrthoDB" id="9776669at2"/>
<evidence type="ECO:0000256" key="1">
    <source>
        <dbReference type="SAM" id="SignalP"/>
    </source>
</evidence>
<dbReference type="KEGG" id="ntr:B0W44_11625"/>
<dbReference type="PANTHER" id="PTHR42941">
    <property type="entry name" value="SLL1037 PROTEIN"/>
    <property type="match status" value="1"/>
</dbReference>
<evidence type="ECO:0000313" key="3">
    <source>
        <dbReference type="Proteomes" id="UP000188603"/>
    </source>
</evidence>
<sequence>MKKKVTVLVICATVFALVTACSGAGGGDVGIAIGPSASATQAVTKVILDAYGIEEGSYREFQEGFGDAMDGVKDGNIDISFGVLGLPAASITDLQASTGDVKLLSLSDEAIQYVEEKSGYLRYTIPADSYDFLEEDVETVTAYAVLVANTNTVDDELAYELAKVMIEHADENTHAQAEQMTLENALNGLEGLPIHPGAKRYYEEQGLTVEAEEAQISADAANRKSELVLGTGSQGGTYYPLGGEIANIWNNYIDGVNVTNTETGASVENLVSIRDGTMDLGMTVHVPAREALEGTGEFDGSPVENFAFIGHIYPEVVQIVTREATGINSLDELAN</sequence>
<reference evidence="2 3" key="1">
    <citation type="journal article" date="2015" name="Int. J. Syst. Evol. Microbiol.">
        <title>Novibacillus thermophilus gen. nov., sp. nov., a Gram-staining-negative and moderately thermophilic member of the family Thermoactinomycetaceae.</title>
        <authorList>
            <person name="Yang G."/>
            <person name="Chen J."/>
            <person name="Zhou S."/>
        </authorList>
    </citation>
    <scope>NUCLEOTIDE SEQUENCE [LARGE SCALE GENOMIC DNA]</scope>
    <source>
        <strain evidence="2 3">SG-1</strain>
    </source>
</reference>
<dbReference type="RefSeq" id="WP_077720175.1">
    <property type="nucleotide sequence ID" value="NZ_CP019699.1"/>
</dbReference>
<dbReference type="InterPro" id="IPR011852">
    <property type="entry name" value="TRAP_TAXI"/>
</dbReference>
<evidence type="ECO:0000313" key="2">
    <source>
        <dbReference type="EMBL" id="AQS56313.1"/>
    </source>
</evidence>